<keyword evidence="4 7" id="KW-0812">Transmembrane</keyword>
<dbReference type="HOGENOM" id="CLU_023915_6_1_5"/>
<evidence type="ECO:0000256" key="2">
    <source>
        <dbReference type="ARBA" id="ARBA00007400"/>
    </source>
</evidence>
<evidence type="ECO:0000256" key="7">
    <source>
        <dbReference type="SAM" id="Phobius"/>
    </source>
</evidence>
<gene>
    <name evidence="9" type="ORF">R2601_21607</name>
</gene>
<keyword evidence="3" id="KW-1003">Cell membrane</keyword>
<reference evidence="9 10" key="1">
    <citation type="journal article" date="2010" name="J. Bacteriol.">
        <title>Genome sequences of Pelagibaca bermudensis HTCC2601T and Maritimibacter alkaliphilus HTCC2654T, the type strains of two marine Roseobacter genera.</title>
        <authorList>
            <person name="Thrash J.C."/>
            <person name="Cho J.C."/>
            <person name="Ferriera S."/>
            <person name="Johnson J."/>
            <person name="Vergin K.L."/>
            <person name="Giovannoni S.J."/>
        </authorList>
    </citation>
    <scope>NUCLEOTIDE SEQUENCE [LARGE SCALE GENOMIC DNA]</scope>
    <source>
        <strain evidence="10">DSM 26914 / JCM 13377 / KCTC 12554 / HTCC2601</strain>
    </source>
</reference>
<protein>
    <submittedName>
        <fullName evidence="9">Acyltransferase/acetyltransferase</fullName>
    </submittedName>
</protein>
<keyword evidence="9" id="KW-0808">Transferase</keyword>
<name>Q0FNZ3_SALBH</name>
<evidence type="ECO:0000256" key="4">
    <source>
        <dbReference type="ARBA" id="ARBA00022692"/>
    </source>
</evidence>
<comment type="similarity">
    <text evidence="2">Belongs to the acyltransferase 3 family.</text>
</comment>
<dbReference type="InterPro" id="IPR002656">
    <property type="entry name" value="Acyl_transf_3_dom"/>
</dbReference>
<dbReference type="STRING" id="314265.R2601_21607"/>
<comment type="subcellular location">
    <subcellularLocation>
        <location evidence="1">Cell membrane</location>
        <topology evidence="1">Multi-pass membrane protein</topology>
    </subcellularLocation>
</comment>
<evidence type="ECO:0000259" key="8">
    <source>
        <dbReference type="Pfam" id="PF01757"/>
    </source>
</evidence>
<feature type="transmembrane region" description="Helical" evidence="7">
    <location>
        <begin position="99"/>
        <end position="121"/>
    </location>
</feature>
<feature type="transmembrane region" description="Helical" evidence="7">
    <location>
        <begin position="167"/>
        <end position="186"/>
    </location>
</feature>
<feature type="transmembrane region" description="Helical" evidence="7">
    <location>
        <begin position="248"/>
        <end position="269"/>
    </location>
</feature>
<evidence type="ECO:0000313" key="9">
    <source>
        <dbReference type="EMBL" id="EAU45910.1"/>
    </source>
</evidence>
<evidence type="ECO:0000256" key="5">
    <source>
        <dbReference type="ARBA" id="ARBA00022989"/>
    </source>
</evidence>
<keyword evidence="9" id="KW-0012">Acyltransferase</keyword>
<dbReference type="GO" id="GO:0009246">
    <property type="term" value="P:enterobacterial common antigen biosynthetic process"/>
    <property type="evidence" value="ECO:0007669"/>
    <property type="project" value="TreeGrafter"/>
</dbReference>
<proteinExistence type="inferred from homology"/>
<evidence type="ECO:0000256" key="6">
    <source>
        <dbReference type="ARBA" id="ARBA00023136"/>
    </source>
</evidence>
<evidence type="ECO:0000256" key="3">
    <source>
        <dbReference type="ARBA" id="ARBA00022475"/>
    </source>
</evidence>
<feature type="transmembrane region" description="Helical" evidence="7">
    <location>
        <begin position="276"/>
        <end position="297"/>
    </location>
</feature>
<dbReference type="eggNOG" id="COG4763">
    <property type="taxonomic scope" value="Bacteria"/>
</dbReference>
<feature type="transmembrane region" description="Helical" evidence="7">
    <location>
        <begin position="141"/>
        <end position="160"/>
    </location>
</feature>
<dbReference type="GO" id="GO:0005886">
    <property type="term" value="C:plasma membrane"/>
    <property type="evidence" value="ECO:0007669"/>
    <property type="project" value="UniProtKB-SubCell"/>
</dbReference>
<feature type="transmembrane region" description="Helical" evidence="7">
    <location>
        <begin position="62"/>
        <end position="79"/>
    </location>
</feature>
<keyword evidence="5 7" id="KW-1133">Transmembrane helix</keyword>
<comment type="caution">
    <text evidence="9">The sequence shown here is derived from an EMBL/GenBank/DDBJ whole genome shotgun (WGS) entry which is preliminary data.</text>
</comment>
<feature type="transmembrane region" description="Helical" evidence="7">
    <location>
        <begin position="309"/>
        <end position="331"/>
    </location>
</feature>
<dbReference type="PANTHER" id="PTHR40074">
    <property type="entry name" value="O-ACETYLTRANSFERASE WECH"/>
    <property type="match status" value="1"/>
</dbReference>
<sequence length="342" mass="36090">MSPVATATRSDAPITPTATRVAWLDQAKGVGIVLVVVGHCWLGLAGSGILSDPGTIATVEQLIYTFHMPLFFLLSGYTFEGWARRRRLGEALKSRVLRLLWPLVLWTYVFAGFKIAAGAAANSPVGLEALMVLPLPPQNHLWFLWALFILHALALPVCALPRTPLPTATWFGLLLAVLALVLFSGIDFGVLFSPAAIHAAVFVLGIWLARLPLPRIGLAAGLAAVALFAAIEMAGLTVPDLPERLGPYLAASIALSLCLCAALAGLVPAKSAPGRLLAWLGGLSMPIFLAHTIFSAATRVALQRVSDDATLHLVSGTAIGLAGPILLNALLRKFADPRLAGF</sequence>
<accession>Q0FNZ3</accession>
<keyword evidence="10" id="KW-1185">Reference proteome</keyword>
<dbReference type="OrthoDB" id="9814956at2"/>
<feature type="transmembrane region" description="Helical" evidence="7">
    <location>
        <begin position="192"/>
        <end position="209"/>
    </location>
</feature>
<evidence type="ECO:0000256" key="1">
    <source>
        <dbReference type="ARBA" id="ARBA00004651"/>
    </source>
</evidence>
<feature type="domain" description="Acyltransferase 3" evidence="8">
    <location>
        <begin position="22"/>
        <end position="327"/>
    </location>
</feature>
<feature type="transmembrane region" description="Helical" evidence="7">
    <location>
        <begin position="216"/>
        <end position="236"/>
    </location>
</feature>
<organism evidence="9 10">
    <name type="scientific">Salipiger bermudensis (strain DSM 26914 / JCM 13377 / KCTC 12554 / HTCC2601)</name>
    <name type="common">Pelagibaca bermudensis</name>
    <dbReference type="NCBI Taxonomy" id="314265"/>
    <lineage>
        <taxon>Bacteria</taxon>
        <taxon>Pseudomonadati</taxon>
        <taxon>Pseudomonadota</taxon>
        <taxon>Alphaproteobacteria</taxon>
        <taxon>Rhodobacterales</taxon>
        <taxon>Roseobacteraceae</taxon>
        <taxon>Salipiger</taxon>
    </lineage>
</organism>
<feature type="transmembrane region" description="Helical" evidence="7">
    <location>
        <begin position="30"/>
        <end position="50"/>
    </location>
</feature>
<dbReference type="AlphaFoldDB" id="Q0FNZ3"/>
<evidence type="ECO:0000313" key="10">
    <source>
        <dbReference type="Proteomes" id="UP000006230"/>
    </source>
</evidence>
<dbReference type="Proteomes" id="UP000006230">
    <property type="component" value="Unassembled WGS sequence"/>
</dbReference>
<dbReference type="Pfam" id="PF01757">
    <property type="entry name" value="Acyl_transf_3"/>
    <property type="match status" value="1"/>
</dbReference>
<dbReference type="PANTHER" id="PTHR40074:SF2">
    <property type="entry name" value="O-ACETYLTRANSFERASE WECH"/>
    <property type="match status" value="1"/>
</dbReference>
<dbReference type="GO" id="GO:0016413">
    <property type="term" value="F:O-acetyltransferase activity"/>
    <property type="evidence" value="ECO:0007669"/>
    <property type="project" value="TreeGrafter"/>
</dbReference>
<dbReference type="EMBL" id="AATQ01000020">
    <property type="protein sequence ID" value="EAU45910.1"/>
    <property type="molecule type" value="Genomic_DNA"/>
</dbReference>
<keyword evidence="6 7" id="KW-0472">Membrane</keyword>
<dbReference type="RefSeq" id="WP_007799325.1">
    <property type="nucleotide sequence ID" value="NZ_DS022276.1"/>
</dbReference>